<sequence>MTKRCWMILSLLGLPAVVKAMALANKEVSVTQLIQSHRDEIAQLQKITESMGISLDQAPYSNPVFFLRYCLSEEGLLEDQFRNTLSWRTGPGKSICEAAVSAVTQATANGKWDNAPVIAAAPYSSHIIPFLSAATITTTSSQGDLVYCIRAGKIDDTKLMGQVTVDQMSDFFLYAKEVNNLVANDRSLATDQLLCVLAANDLSGVQLVGGSSEFRQALSQSSKQATEVYPDSTVGPTLLLNLPTLLAALVKLFTPLFPDAVKKRIKFRRGPLKDITDLSALARDSPERAVFWQQLDELVYNG</sequence>
<dbReference type="InParanoid" id="A0A1Z5JU10"/>
<protein>
    <submittedName>
        <fullName evidence="2">Uncharacterized protein</fullName>
    </submittedName>
</protein>
<feature type="signal peptide" evidence="1">
    <location>
        <begin position="1"/>
        <end position="20"/>
    </location>
</feature>
<dbReference type="SUPFAM" id="SSF52087">
    <property type="entry name" value="CRAL/TRIO domain"/>
    <property type="match status" value="1"/>
</dbReference>
<gene>
    <name evidence="2" type="ORF">FisN_18Lh151</name>
</gene>
<keyword evidence="1" id="KW-0732">Signal</keyword>
<proteinExistence type="predicted"/>
<accession>A0A1Z5JU10</accession>
<keyword evidence="3" id="KW-1185">Reference proteome</keyword>
<dbReference type="InterPro" id="IPR036865">
    <property type="entry name" value="CRAL-TRIO_dom_sf"/>
</dbReference>
<feature type="chain" id="PRO_5012487174" evidence="1">
    <location>
        <begin position="21"/>
        <end position="302"/>
    </location>
</feature>
<evidence type="ECO:0000256" key="1">
    <source>
        <dbReference type="SAM" id="SignalP"/>
    </source>
</evidence>
<dbReference type="AlphaFoldDB" id="A0A1Z5JU10"/>
<organism evidence="2 3">
    <name type="scientific">Fistulifera solaris</name>
    <name type="common">Oleaginous diatom</name>
    <dbReference type="NCBI Taxonomy" id="1519565"/>
    <lineage>
        <taxon>Eukaryota</taxon>
        <taxon>Sar</taxon>
        <taxon>Stramenopiles</taxon>
        <taxon>Ochrophyta</taxon>
        <taxon>Bacillariophyta</taxon>
        <taxon>Bacillariophyceae</taxon>
        <taxon>Bacillariophycidae</taxon>
        <taxon>Naviculales</taxon>
        <taxon>Naviculaceae</taxon>
        <taxon>Fistulifera</taxon>
    </lineage>
</organism>
<dbReference type="Gene3D" id="3.40.525.10">
    <property type="entry name" value="CRAL-TRIO lipid binding domain"/>
    <property type="match status" value="1"/>
</dbReference>
<evidence type="ECO:0000313" key="3">
    <source>
        <dbReference type="Proteomes" id="UP000198406"/>
    </source>
</evidence>
<name>A0A1Z5JU10_FISSO</name>
<dbReference type="Proteomes" id="UP000198406">
    <property type="component" value="Unassembled WGS sequence"/>
</dbReference>
<dbReference type="EMBL" id="BDSP01000118">
    <property type="protein sequence ID" value="GAX17510.1"/>
    <property type="molecule type" value="Genomic_DNA"/>
</dbReference>
<reference evidence="2 3" key="1">
    <citation type="journal article" date="2015" name="Plant Cell">
        <title>Oil accumulation by the oleaginous diatom Fistulifera solaris as revealed by the genome and transcriptome.</title>
        <authorList>
            <person name="Tanaka T."/>
            <person name="Maeda Y."/>
            <person name="Veluchamy A."/>
            <person name="Tanaka M."/>
            <person name="Abida H."/>
            <person name="Marechal E."/>
            <person name="Bowler C."/>
            <person name="Muto M."/>
            <person name="Sunaga Y."/>
            <person name="Tanaka M."/>
            <person name="Yoshino T."/>
            <person name="Taniguchi T."/>
            <person name="Fukuda Y."/>
            <person name="Nemoto M."/>
            <person name="Matsumoto M."/>
            <person name="Wong P.S."/>
            <person name="Aburatani S."/>
            <person name="Fujibuchi W."/>
        </authorList>
    </citation>
    <scope>NUCLEOTIDE SEQUENCE [LARGE SCALE GENOMIC DNA]</scope>
    <source>
        <strain evidence="2 3">JPCC DA0580</strain>
    </source>
</reference>
<dbReference type="OrthoDB" id="2015280at2759"/>
<evidence type="ECO:0000313" key="2">
    <source>
        <dbReference type="EMBL" id="GAX17510.1"/>
    </source>
</evidence>
<comment type="caution">
    <text evidence="2">The sequence shown here is derived from an EMBL/GenBank/DDBJ whole genome shotgun (WGS) entry which is preliminary data.</text>
</comment>